<dbReference type="Pfam" id="PF21010">
    <property type="entry name" value="HA2_C"/>
    <property type="match status" value="1"/>
</dbReference>
<evidence type="ECO:0000256" key="6">
    <source>
        <dbReference type="ARBA" id="ARBA00022840"/>
    </source>
</evidence>
<evidence type="ECO:0000256" key="2">
    <source>
        <dbReference type="ARBA" id="ARBA00022664"/>
    </source>
</evidence>
<dbReference type="PROSITE" id="PS00690">
    <property type="entry name" value="DEAH_ATP_HELICASE"/>
    <property type="match status" value="1"/>
</dbReference>
<dbReference type="Pfam" id="PF07717">
    <property type="entry name" value="OB_NTP_bind"/>
    <property type="match status" value="1"/>
</dbReference>
<dbReference type="Pfam" id="PF00270">
    <property type="entry name" value="DEAD"/>
    <property type="match status" value="1"/>
</dbReference>
<evidence type="ECO:0000256" key="5">
    <source>
        <dbReference type="ARBA" id="ARBA00022806"/>
    </source>
</evidence>
<dbReference type="PANTHER" id="PTHR18934:SF109">
    <property type="entry name" value="ATP-DEPENDENT RNA HELICASE DHX15 HOMOLOG"/>
    <property type="match status" value="1"/>
</dbReference>
<evidence type="ECO:0000313" key="13">
    <source>
        <dbReference type="Proteomes" id="UP000023152"/>
    </source>
</evidence>
<dbReference type="EC" id="3.6.4.13" evidence="1"/>
<dbReference type="EMBL" id="ASPP01011191">
    <property type="protein sequence ID" value="ETO21916.1"/>
    <property type="molecule type" value="Genomic_DNA"/>
</dbReference>
<dbReference type="InterPro" id="IPR014001">
    <property type="entry name" value="Helicase_ATP-bd"/>
</dbReference>
<evidence type="ECO:0000256" key="4">
    <source>
        <dbReference type="ARBA" id="ARBA00022801"/>
    </source>
</evidence>
<dbReference type="GO" id="GO:0016787">
    <property type="term" value="F:hydrolase activity"/>
    <property type="evidence" value="ECO:0007669"/>
    <property type="project" value="UniProtKB-KW"/>
</dbReference>
<sequence length="888" mass="101435">MANTALPGRVQVVPPIKGVFPLDHFKECKRAEFAYLHCVKKHNGETYHCSSLIKDFLNCRMDRSLMKREDLKQLGIPDTPEQTKNQFFFQFKIKFVPILCNFGLLLKKIIKFLNLGSINYYYSNFLFIFKNATDFIFENLEQLWKVFFVFDLKGKIKMAGREKGLIQRIKNKTIKKMAQDLLPVSRHEKEIIRTVAKNQVVLIVGATGSGKTTQVPQFMLELKREQVGKSTQVICTQPRQVAATSVAERVAKEMNCSLGSTVGYQIRFERKASDNTELMYVTEGILVRWILSPEHANFKGFSIVIVDEAHERTVNTDILMALLKKRIQMSKDSNNKDMPFFRAVIMSATMDKNRFQSYFPGNPDVVDIPGRVYPVARNFLSEPVQDYVKTAAEIAYGIHSSLGNESGDILIFLTGSQEIDDCIRHIDDLKRGSQSPRELLAIKFHSHIANAKQDVFRKALSSQRKCVVATNIAETSLTIDGIVYVIDCGMSKQKLYDEAKHVDALEIRPISKASVKQRVGRAGRTKPGMSFHLYPLKNYEMLENENQPEILRVSMIYETLCMLALGIENPLEFDYIDPPSETTVARAVNMLFHLKAIDDKGKLTKEGKHLTDFPLDPRLSKALLAASKYGVVNEVLSIAAMLEIHEKLSGRSDSKDNNSDDDDNNGDDDNDNDGNGYGRRYKKGPSQNRPKNPMKIYKHCDGDHLTLLNIFNAYKHKHFQESGYYRDPNVGHLERADKIRGRLEFALLRILPEIKTSDQCDYKSRHYYPNILKALLSGYFLNVATYGYADKYWTFRLASLNDKHKVVEFLDRAKPHRSSVFGGNKVQRRPWVFFHEVVVQQTVFLRILSAIQPKWLLEVAPDYFNVEQLARDKSSVASILRDLRNASS</sequence>
<dbReference type="SUPFAM" id="SSF52540">
    <property type="entry name" value="P-loop containing nucleoside triphosphate hydrolases"/>
    <property type="match status" value="1"/>
</dbReference>
<dbReference type="SMART" id="SM00847">
    <property type="entry name" value="HA2"/>
    <property type="match status" value="1"/>
</dbReference>
<evidence type="ECO:0000256" key="3">
    <source>
        <dbReference type="ARBA" id="ARBA00022741"/>
    </source>
</evidence>
<keyword evidence="4" id="KW-0378">Hydrolase</keyword>
<evidence type="ECO:0000259" key="10">
    <source>
        <dbReference type="PROSITE" id="PS51192"/>
    </source>
</evidence>
<dbReference type="SMART" id="SM00490">
    <property type="entry name" value="HELICc"/>
    <property type="match status" value="1"/>
</dbReference>
<keyword evidence="5 12" id="KW-0347">Helicase</keyword>
<evidence type="ECO:0000259" key="11">
    <source>
        <dbReference type="PROSITE" id="PS51194"/>
    </source>
</evidence>
<dbReference type="PANTHER" id="PTHR18934">
    <property type="entry name" value="ATP-DEPENDENT RNA HELICASE"/>
    <property type="match status" value="1"/>
</dbReference>
<evidence type="ECO:0000256" key="1">
    <source>
        <dbReference type="ARBA" id="ARBA00012552"/>
    </source>
</evidence>
<keyword evidence="13" id="KW-1185">Reference proteome</keyword>
<evidence type="ECO:0000313" key="12">
    <source>
        <dbReference type="EMBL" id="ETO21916.1"/>
    </source>
</evidence>
<dbReference type="GO" id="GO:0008380">
    <property type="term" value="P:RNA splicing"/>
    <property type="evidence" value="ECO:0007669"/>
    <property type="project" value="UniProtKB-KW"/>
</dbReference>
<dbReference type="InterPro" id="IPR011545">
    <property type="entry name" value="DEAD/DEAH_box_helicase_dom"/>
</dbReference>
<organism evidence="12 13">
    <name type="scientific">Reticulomyxa filosa</name>
    <dbReference type="NCBI Taxonomy" id="46433"/>
    <lineage>
        <taxon>Eukaryota</taxon>
        <taxon>Sar</taxon>
        <taxon>Rhizaria</taxon>
        <taxon>Retaria</taxon>
        <taxon>Foraminifera</taxon>
        <taxon>Monothalamids</taxon>
        <taxon>Reticulomyxidae</taxon>
        <taxon>Reticulomyxa</taxon>
    </lineage>
</organism>
<dbReference type="GO" id="GO:0005524">
    <property type="term" value="F:ATP binding"/>
    <property type="evidence" value="ECO:0007669"/>
    <property type="project" value="UniProtKB-KW"/>
</dbReference>
<dbReference type="Pfam" id="PF04408">
    <property type="entry name" value="WHD_HA2"/>
    <property type="match status" value="1"/>
</dbReference>
<evidence type="ECO:0000256" key="8">
    <source>
        <dbReference type="ARBA" id="ARBA00047984"/>
    </source>
</evidence>
<feature type="region of interest" description="Disordered" evidence="9">
    <location>
        <begin position="649"/>
        <end position="695"/>
    </location>
</feature>
<comment type="caution">
    <text evidence="12">The sequence shown here is derived from an EMBL/GenBank/DDBJ whole genome shotgun (WGS) entry which is preliminary data.</text>
</comment>
<comment type="catalytic activity">
    <reaction evidence="8">
        <text>ATP + H2O = ADP + phosphate + H(+)</text>
        <dbReference type="Rhea" id="RHEA:13065"/>
        <dbReference type="ChEBI" id="CHEBI:15377"/>
        <dbReference type="ChEBI" id="CHEBI:15378"/>
        <dbReference type="ChEBI" id="CHEBI:30616"/>
        <dbReference type="ChEBI" id="CHEBI:43474"/>
        <dbReference type="ChEBI" id="CHEBI:456216"/>
        <dbReference type="EC" id="3.6.4.13"/>
    </reaction>
</comment>
<feature type="domain" description="Helicase ATP-binding" evidence="10">
    <location>
        <begin position="192"/>
        <end position="368"/>
    </location>
</feature>
<dbReference type="Proteomes" id="UP000023152">
    <property type="component" value="Unassembled WGS sequence"/>
</dbReference>
<dbReference type="Pfam" id="PF00271">
    <property type="entry name" value="Helicase_C"/>
    <property type="match status" value="1"/>
</dbReference>
<dbReference type="Gene3D" id="3.40.50.300">
    <property type="entry name" value="P-loop containing nucleotide triphosphate hydrolases"/>
    <property type="match status" value="2"/>
</dbReference>
<dbReference type="GO" id="GO:0003723">
    <property type="term" value="F:RNA binding"/>
    <property type="evidence" value="ECO:0007669"/>
    <property type="project" value="TreeGrafter"/>
</dbReference>
<dbReference type="CDD" id="cd17917">
    <property type="entry name" value="DEXHc_RHA-like"/>
    <property type="match status" value="1"/>
</dbReference>
<dbReference type="InterPro" id="IPR048333">
    <property type="entry name" value="HA2_WH"/>
</dbReference>
<dbReference type="PROSITE" id="PS51192">
    <property type="entry name" value="HELICASE_ATP_BIND_1"/>
    <property type="match status" value="1"/>
</dbReference>
<feature type="compositionally biased region" description="Basic and acidic residues" evidence="9">
    <location>
        <begin position="649"/>
        <end position="658"/>
    </location>
</feature>
<dbReference type="InterPro" id="IPR002464">
    <property type="entry name" value="DNA/RNA_helicase_DEAH_CS"/>
</dbReference>
<gene>
    <name evidence="12" type="ORF">RFI_15286</name>
</gene>
<dbReference type="SMART" id="SM00487">
    <property type="entry name" value="DEXDc"/>
    <property type="match status" value="1"/>
</dbReference>
<dbReference type="GO" id="GO:0003724">
    <property type="term" value="F:RNA helicase activity"/>
    <property type="evidence" value="ECO:0007669"/>
    <property type="project" value="UniProtKB-EC"/>
</dbReference>
<dbReference type="PROSITE" id="PS51194">
    <property type="entry name" value="HELICASE_CTER"/>
    <property type="match status" value="1"/>
</dbReference>
<dbReference type="InterPro" id="IPR001650">
    <property type="entry name" value="Helicase_C-like"/>
</dbReference>
<dbReference type="PROSITE" id="PS51808">
    <property type="entry name" value="CHCH"/>
    <property type="match status" value="1"/>
</dbReference>
<keyword evidence="3" id="KW-0547">Nucleotide-binding</keyword>
<dbReference type="InterPro" id="IPR011709">
    <property type="entry name" value="DEAD-box_helicase_OB_fold"/>
</dbReference>
<evidence type="ECO:0000256" key="9">
    <source>
        <dbReference type="SAM" id="MobiDB-lite"/>
    </source>
</evidence>
<proteinExistence type="predicted"/>
<dbReference type="CDD" id="cd18791">
    <property type="entry name" value="SF2_C_RHA"/>
    <property type="match status" value="1"/>
</dbReference>
<accession>X6N7C8</accession>
<keyword evidence="2" id="KW-0507">mRNA processing</keyword>
<keyword evidence="6" id="KW-0067">ATP-binding</keyword>
<dbReference type="InterPro" id="IPR027417">
    <property type="entry name" value="P-loop_NTPase"/>
</dbReference>
<dbReference type="InterPro" id="IPR007502">
    <property type="entry name" value="Helicase-assoc_dom"/>
</dbReference>
<dbReference type="AlphaFoldDB" id="X6N7C8"/>
<dbReference type="Gene3D" id="1.20.120.1080">
    <property type="match status" value="1"/>
</dbReference>
<protein>
    <recommendedName>
        <fullName evidence="1">RNA helicase</fullName>
        <ecNumber evidence="1">3.6.4.13</ecNumber>
    </recommendedName>
</protein>
<evidence type="ECO:0000256" key="7">
    <source>
        <dbReference type="ARBA" id="ARBA00023187"/>
    </source>
</evidence>
<dbReference type="OrthoDB" id="10253254at2759"/>
<name>X6N7C8_RETFI</name>
<reference evidence="12 13" key="1">
    <citation type="journal article" date="2013" name="Curr. Biol.">
        <title>The Genome of the Foraminiferan Reticulomyxa filosa.</title>
        <authorList>
            <person name="Glockner G."/>
            <person name="Hulsmann N."/>
            <person name="Schleicher M."/>
            <person name="Noegel A.A."/>
            <person name="Eichinger L."/>
            <person name="Gallinger C."/>
            <person name="Pawlowski J."/>
            <person name="Sierra R."/>
            <person name="Euteneuer U."/>
            <person name="Pillet L."/>
            <person name="Moustafa A."/>
            <person name="Platzer M."/>
            <person name="Groth M."/>
            <person name="Szafranski K."/>
            <person name="Schliwa M."/>
        </authorList>
    </citation>
    <scope>NUCLEOTIDE SEQUENCE [LARGE SCALE GENOMIC DNA]</scope>
</reference>
<feature type="domain" description="Helicase C-terminal" evidence="11">
    <location>
        <begin position="382"/>
        <end position="568"/>
    </location>
</feature>
<keyword evidence="7" id="KW-0508">mRNA splicing</keyword>
<feature type="compositionally biased region" description="Acidic residues" evidence="9">
    <location>
        <begin position="659"/>
        <end position="672"/>
    </location>
</feature>
<dbReference type="GO" id="GO:0006397">
    <property type="term" value="P:mRNA processing"/>
    <property type="evidence" value="ECO:0007669"/>
    <property type="project" value="UniProtKB-KW"/>
</dbReference>